<dbReference type="InterPro" id="IPR013083">
    <property type="entry name" value="Znf_RING/FYVE/PHD"/>
</dbReference>
<dbReference type="PROSITE" id="PS50966">
    <property type="entry name" value="ZF_SWIM"/>
    <property type="match status" value="1"/>
</dbReference>
<evidence type="ECO:0000259" key="8">
    <source>
        <dbReference type="PROSITE" id="PS51292"/>
    </source>
</evidence>
<evidence type="ECO:0000256" key="2">
    <source>
        <dbReference type="ARBA" id="ARBA00022771"/>
    </source>
</evidence>
<proteinExistence type="predicted"/>
<evidence type="ECO:0000256" key="5">
    <source>
        <dbReference type="SAM" id="MobiDB-lite"/>
    </source>
</evidence>
<dbReference type="PROSITE" id="PS51292">
    <property type="entry name" value="ZF_RING_CH"/>
    <property type="match status" value="1"/>
</dbReference>
<dbReference type="Pfam" id="PF04434">
    <property type="entry name" value="SWIM"/>
    <property type="match status" value="1"/>
</dbReference>
<dbReference type="Proteomes" id="UP000813463">
    <property type="component" value="Chromosome 1"/>
</dbReference>
<dbReference type="InterPro" id="IPR011016">
    <property type="entry name" value="Znf_RING-CH"/>
</dbReference>
<feature type="domain" description="SWIM-type" evidence="7">
    <location>
        <begin position="69"/>
        <end position="99"/>
    </location>
</feature>
<accession>A0A9R0JV70</accession>
<feature type="region of interest" description="Disordered" evidence="5">
    <location>
        <begin position="1"/>
        <end position="32"/>
    </location>
</feature>
<feature type="domain" description="RING-CH-type" evidence="8">
    <location>
        <begin position="165"/>
        <end position="229"/>
    </location>
</feature>
<dbReference type="KEGG" id="soe:110787454"/>
<feature type="domain" description="RING-type" evidence="6">
    <location>
        <begin position="173"/>
        <end position="223"/>
    </location>
</feature>
<dbReference type="InterPro" id="IPR001841">
    <property type="entry name" value="Znf_RING"/>
</dbReference>
<keyword evidence="9" id="KW-1185">Reference proteome</keyword>
<dbReference type="InterPro" id="IPR039903">
    <property type="entry name" value="Zswim2"/>
</dbReference>
<dbReference type="AlphaFoldDB" id="A0A9R0JV70"/>
<dbReference type="InterPro" id="IPR007527">
    <property type="entry name" value="Znf_SWIM"/>
</dbReference>
<protein>
    <recommendedName>
        <fullName evidence="11">Mitogen-activated protein kinase kinase kinase 1</fullName>
    </recommendedName>
</protein>
<gene>
    <name evidence="10" type="primary">LOC110787454</name>
</gene>
<evidence type="ECO:0000313" key="10">
    <source>
        <dbReference type="RefSeq" id="XP_021847770.1"/>
    </source>
</evidence>
<evidence type="ECO:0000259" key="7">
    <source>
        <dbReference type="PROSITE" id="PS50966"/>
    </source>
</evidence>
<keyword evidence="2 4" id="KW-0863">Zinc-finger</keyword>
<dbReference type="SUPFAM" id="SSF57850">
    <property type="entry name" value="RING/U-box"/>
    <property type="match status" value="1"/>
</dbReference>
<evidence type="ECO:0000256" key="4">
    <source>
        <dbReference type="PROSITE-ProRule" id="PRU00175"/>
    </source>
</evidence>
<evidence type="ECO:0000313" key="9">
    <source>
        <dbReference type="Proteomes" id="UP000813463"/>
    </source>
</evidence>
<dbReference type="Gene3D" id="3.30.40.10">
    <property type="entry name" value="Zinc/RING finger domain, C3HC4 (zinc finger)"/>
    <property type="match status" value="1"/>
</dbReference>
<name>A0A9R0JV70_SPIOL</name>
<dbReference type="Pfam" id="PF13639">
    <property type="entry name" value="zf-RING_2"/>
    <property type="match status" value="1"/>
</dbReference>
<keyword evidence="3" id="KW-0862">Zinc</keyword>
<reference evidence="10" key="2">
    <citation type="submission" date="2025-08" db="UniProtKB">
        <authorList>
            <consortium name="RefSeq"/>
        </authorList>
    </citation>
    <scope>IDENTIFICATION</scope>
    <source>
        <tissue evidence="10">Leaf</tissue>
    </source>
</reference>
<dbReference type="RefSeq" id="XP_021847770.1">
    <property type="nucleotide sequence ID" value="XM_021992078.2"/>
</dbReference>
<evidence type="ECO:0008006" key="11">
    <source>
        <dbReference type="Google" id="ProtNLM"/>
    </source>
</evidence>
<reference evidence="9" key="1">
    <citation type="journal article" date="2021" name="Nat. Commun.">
        <title>Genomic analyses provide insights into spinach domestication and the genetic basis of agronomic traits.</title>
        <authorList>
            <person name="Cai X."/>
            <person name="Sun X."/>
            <person name="Xu C."/>
            <person name="Sun H."/>
            <person name="Wang X."/>
            <person name="Ge C."/>
            <person name="Zhang Z."/>
            <person name="Wang Q."/>
            <person name="Fei Z."/>
            <person name="Jiao C."/>
            <person name="Wang Q."/>
        </authorList>
    </citation>
    <scope>NUCLEOTIDE SEQUENCE [LARGE SCALE GENOMIC DNA]</scope>
    <source>
        <strain evidence="9">cv. Varoflay</strain>
    </source>
</reference>
<dbReference type="OrthoDB" id="2122982at2759"/>
<organism evidence="9 10">
    <name type="scientific">Spinacia oleracea</name>
    <name type="common">Spinach</name>
    <dbReference type="NCBI Taxonomy" id="3562"/>
    <lineage>
        <taxon>Eukaryota</taxon>
        <taxon>Viridiplantae</taxon>
        <taxon>Streptophyta</taxon>
        <taxon>Embryophyta</taxon>
        <taxon>Tracheophyta</taxon>
        <taxon>Spermatophyta</taxon>
        <taxon>Magnoliopsida</taxon>
        <taxon>eudicotyledons</taxon>
        <taxon>Gunneridae</taxon>
        <taxon>Pentapetalae</taxon>
        <taxon>Caryophyllales</taxon>
        <taxon>Chenopodiaceae</taxon>
        <taxon>Chenopodioideae</taxon>
        <taxon>Anserineae</taxon>
        <taxon>Spinacia</taxon>
    </lineage>
</organism>
<dbReference type="GeneID" id="110787454"/>
<evidence type="ECO:0000256" key="3">
    <source>
        <dbReference type="ARBA" id="ARBA00022833"/>
    </source>
</evidence>
<dbReference type="PANTHER" id="PTHR21540">
    <property type="entry name" value="RING FINGER AND SWIM DOMAIN-CONTAINING PROTEIN 2"/>
    <property type="match status" value="1"/>
</dbReference>
<dbReference type="GO" id="GO:0008270">
    <property type="term" value="F:zinc ion binding"/>
    <property type="evidence" value="ECO:0007669"/>
    <property type="project" value="UniProtKB-KW"/>
</dbReference>
<keyword evidence="1" id="KW-0479">Metal-binding</keyword>
<evidence type="ECO:0000259" key="6">
    <source>
        <dbReference type="PROSITE" id="PS50089"/>
    </source>
</evidence>
<evidence type="ECO:0000256" key="1">
    <source>
        <dbReference type="ARBA" id="ARBA00022723"/>
    </source>
</evidence>
<dbReference type="PANTHER" id="PTHR21540:SF0">
    <property type="entry name" value="PHD FAMILY PROTEIN"/>
    <property type="match status" value="1"/>
</dbReference>
<dbReference type="GO" id="GO:0061630">
    <property type="term" value="F:ubiquitin protein ligase activity"/>
    <property type="evidence" value="ECO:0007669"/>
    <property type="project" value="InterPro"/>
</dbReference>
<dbReference type="PROSITE" id="PS50089">
    <property type="entry name" value="ZF_RING_2"/>
    <property type="match status" value="1"/>
</dbReference>
<sequence>MEPTYPTAQPPSPPPRQQNHHPERRWSTTRYHPTQGFTDRVLRALEHRLLLLNRSDPNFYVLGATGNVYVVNVSTTLACTCPDRATPCKHILFVLIKVLGVSLDDPFLRRRTLRPSHVTRLLANPTSTDSPLAGYTLRERFHRAFFLQSQRDVIGGTTTTNAPSVVVEEGATCPICLEEMGSESVSGERLVGCGTCRNFIHEDCFKTWKRTQRRRSVSCVICRSRWKDIISRADHDQKYLNLAAYVQENDQHVAPQSEGSSTCRDL</sequence>